<feature type="region of interest" description="Disordered" evidence="24">
    <location>
        <begin position="1112"/>
        <end position="1140"/>
    </location>
</feature>
<keyword evidence="5" id="KW-0723">Serine/threonine-protein kinase</keyword>
<keyword evidence="12 23" id="KW-0547">Nucleotide-binding</keyword>
<comment type="caution">
    <text evidence="26">The sequence shown here is derived from an EMBL/GenBank/DDBJ whole genome shotgun (WGS) entry which is preliminary data.</text>
</comment>
<keyword evidence="4" id="KW-1003">Cell membrane</keyword>
<comment type="similarity">
    <text evidence="2">Belongs to the protein kinase superfamily. Ser/Thr protein kinase family.</text>
</comment>
<dbReference type="Pfam" id="PF00560">
    <property type="entry name" value="LRR_1"/>
    <property type="match status" value="2"/>
</dbReference>
<dbReference type="GO" id="GO:0051707">
    <property type="term" value="P:response to other organism"/>
    <property type="evidence" value="ECO:0007669"/>
    <property type="project" value="UniProtKB-ARBA"/>
</dbReference>
<feature type="domain" description="Protein kinase" evidence="25">
    <location>
        <begin position="805"/>
        <end position="1092"/>
    </location>
</feature>
<evidence type="ECO:0000313" key="26">
    <source>
        <dbReference type="EMBL" id="CAK9177188.1"/>
    </source>
</evidence>
<dbReference type="Pfam" id="PF13855">
    <property type="entry name" value="LRR_8"/>
    <property type="match status" value="1"/>
</dbReference>
<feature type="binding site" evidence="23">
    <location>
        <position position="834"/>
    </location>
    <ligand>
        <name>ATP</name>
        <dbReference type="ChEBI" id="CHEBI:30616"/>
    </ligand>
</feature>
<comment type="catalytic activity">
    <reaction evidence="21">
        <text>L-threonyl-[protein] + ATP = O-phospho-L-threonyl-[protein] + ADP + H(+)</text>
        <dbReference type="Rhea" id="RHEA:46608"/>
        <dbReference type="Rhea" id="RHEA-COMP:11060"/>
        <dbReference type="Rhea" id="RHEA-COMP:11605"/>
        <dbReference type="ChEBI" id="CHEBI:15378"/>
        <dbReference type="ChEBI" id="CHEBI:30013"/>
        <dbReference type="ChEBI" id="CHEBI:30616"/>
        <dbReference type="ChEBI" id="CHEBI:61977"/>
        <dbReference type="ChEBI" id="CHEBI:456216"/>
        <dbReference type="EC" id="2.7.11.1"/>
    </reaction>
</comment>
<dbReference type="GO" id="GO:0010082">
    <property type="term" value="P:regulation of root meristem growth"/>
    <property type="evidence" value="ECO:0007669"/>
    <property type="project" value="UniProtKB-ARBA"/>
</dbReference>
<evidence type="ECO:0000256" key="20">
    <source>
        <dbReference type="ARBA" id="ARBA00023180"/>
    </source>
</evidence>
<evidence type="ECO:0000256" key="22">
    <source>
        <dbReference type="ARBA" id="ARBA00048679"/>
    </source>
</evidence>
<keyword evidence="9" id="KW-0812">Transmembrane</keyword>
<keyword evidence="15" id="KW-0832">Ubl conjugation</keyword>
<dbReference type="SMART" id="SM00220">
    <property type="entry name" value="S_TKc"/>
    <property type="match status" value="1"/>
</dbReference>
<dbReference type="InterPro" id="IPR032675">
    <property type="entry name" value="LRR_dom_sf"/>
</dbReference>
<evidence type="ECO:0000256" key="17">
    <source>
        <dbReference type="ARBA" id="ARBA00023136"/>
    </source>
</evidence>
<evidence type="ECO:0000256" key="1">
    <source>
        <dbReference type="ARBA" id="ARBA00004251"/>
    </source>
</evidence>
<dbReference type="Gene3D" id="1.10.510.10">
    <property type="entry name" value="Transferase(Phosphotransferase) domain 1"/>
    <property type="match status" value="1"/>
</dbReference>
<feature type="region of interest" description="Disordered" evidence="24">
    <location>
        <begin position="1"/>
        <end position="22"/>
    </location>
</feature>
<evidence type="ECO:0000256" key="4">
    <source>
        <dbReference type="ARBA" id="ARBA00022475"/>
    </source>
</evidence>
<comment type="catalytic activity">
    <reaction evidence="22">
        <text>L-seryl-[protein] + ATP = O-phospho-L-seryl-[protein] + ADP + H(+)</text>
        <dbReference type="Rhea" id="RHEA:17989"/>
        <dbReference type="Rhea" id="RHEA-COMP:9863"/>
        <dbReference type="Rhea" id="RHEA-COMP:11604"/>
        <dbReference type="ChEBI" id="CHEBI:15378"/>
        <dbReference type="ChEBI" id="CHEBI:29999"/>
        <dbReference type="ChEBI" id="CHEBI:30616"/>
        <dbReference type="ChEBI" id="CHEBI:83421"/>
        <dbReference type="ChEBI" id="CHEBI:456216"/>
        <dbReference type="EC" id="2.7.11.1"/>
    </reaction>
</comment>
<dbReference type="FunFam" id="3.80.10.10:FF:000400">
    <property type="entry name" value="Nuclear pore complex protein NUP107"/>
    <property type="match status" value="1"/>
</dbReference>
<keyword evidence="13" id="KW-0418">Kinase</keyword>
<evidence type="ECO:0000256" key="16">
    <source>
        <dbReference type="ARBA" id="ARBA00022989"/>
    </source>
</evidence>
<evidence type="ECO:0000256" key="8">
    <source>
        <dbReference type="ARBA" id="ARBA00022679"/>
    </source>
</evidence>
<dbReference type="InterPro" id="IPR008271">
    <property type="entry name" value="Ser/Thr_kinase_AS"/>
</dbReference>
<dbReference type="PRINTS" id="PR00019">
    <property type="entry name" value="LEURICHRPT"/>
</dbReference>
<dbReference type="GO" id="GO:0006952">
    <property type="term" value="P:defense response"/>
    <property type="evidence" value="ECO:0007669"/>
    <property type="project" value="UniProtKB-ARBA"/>
</dbReference>
<dbReference type="SMART" id="SM00369">
    <property type="entry name" value="LRR_TYP"/>
    <property type="match status" value="7"/>
</dbReference>
<evidence type="ECO:0000256" key="18">
    <source>
        <dbReference type="ARBA" id="ARBA00023157"/>
    </source>
</evidence>
<dbReference type="SUPFAM" id="SSF52058">
    <property type="entry name" value="L domain-like"/>
    <property type="match status" value="2"/>
</dbReference>
<dbReference type="GO" id="GO:0010078">
    <property type="term" value="P:maintenance of root meristem identity"/>
    <property type="evidence" value="ECO:0007669"/>
    <property type="project" value="UniProtKB-ARBA"/>
</dbReference>
<dbReference type="GO" id="GO:0004674">
    <property type="term" value="F:protein serine/threonine kinase activity"/>
    <property type="evidence" value="ECO:0007669"/>
    <property type="project" value="UniProtKB-KW"/>
</dbReference>
<dbReference type="EMBL" id="CAUOFW020006988">
    <property type="protein sequence ID" value="CAK9177188.1"/>
    <property type="molecule type" value="Genomic_DNA"/>
</dbReference>
<keyword evidence="14 23" id="KW-0067">ATP-binding</keyword>
<dbReference type="FunFam" id="3.80.10.10:FF:000333">
    <property type="entry name" value="LRR receptor-like serine/threonine-protein kinase RCH1"/>
    <property type="match status" value="1"/>
</dbReference>
<dbReference type="AlphaFoldDB" id="A0ABC8U630"/>
<comment type="subcellular location">
    <subcellularLocation>
        <location evidence="1">Cell membrane</location>
        <topology evidence="1">Single-pass type I membrane protein</topology>
    </subcellularLocation>
</comment>
<evidence type="ECO:0000256" key="15">
    <source>
        <dbReference type="ARBA" id="ARBA00022843"/>
    </source>
</evidence>
<dbReference type="SUPFAM" id="SSF56112">
    <property type="entry name" value="Protein kinase-like (PK-like)"/>
    <property type="match status" value="1"/>
</dbReference>
<accession>A0ABC8U630</accession>
<dbReference type="GO" id="GO:0005886">
    <property type="term" value="C:plasma membrane"/>
    <property type="evidence" value="ECO:0007669"/>
    <property type="project" value="UniProtKB-SubCell"/>
</dbReference>
<organism evidence="26 27">
    <name type="scientific">Ilex paraguariensis</name>
    <name type="common">yerba mate</name>
    <dbReference type="NCBI Taxonomy" id="185542"/>
    <lineage>
        <taxon>Eukaryota</taxon>
        <taxon>Viridiplantae</taxon>
        <taxon>Streptophyta</taxon>
        <taxon>Embryophyta</taxon>
        <taxon>Tracheophyta</taxon>
        <taxon>Spermatophyta</taxon>
        <taxon>Magnoliopsida</taxon>
        <taxon>eudicotyledons</taxon>
        <taxon>Gunneridae</taxon>
        <taxon>Pentapetalae</taxon>
        <taxon>asterids</taxon>
        <taxon>campanulids</taxon>
        <taxon>Aquifoliales</taxon>
        <taxon>Aquifoliaceae</taxon>
        <taxon>Ilex</taxon>
    </lineage>
</organism>
<dbReference type="GO" id="GO:0001653">
    <property type="term" value="F:peptide receptor activity"/>
    <property type="evidence" value="ECO:0007669"/>
    <property type="project" value="UniProtKB-ARBA"/>
</dbReference>
<dbReference type="InterPro" id="IPR055414">
    <property type="entry name" value="LRR_R13L4/SHOC2-like"/>
</dbReference>
<evidence type="ECO:0000313" key="27">
    <source>
        <dbReference type="Proteomes" id="UP001642360"/>
    </source>
</evidence>
<evidence type="ECO:0000256" key="2">
    <source>
        <dbReference type="ARBA" id="ARBA00008684"/>
    </source>
</evidence>
<dbReference type="GO" id="GO:2000280">
    <property type="term" value="P:regulation of root development"/>
    <property type="evidence" value="ECO:0007669"/>
    <property type="project" value="UniProtKB-ARBA"/>
</dbReference>
<evidence type="ECO:0000256" key="6">
    <source>
        <dbReference type="ARBA" id="ARBA00022553"/>
    </source>
</evidence>
<dbReference type="InterPro" id="IPR011009">
    <property type="entry name" value="Kinase-like_dom_sf"/>
</dbReference>
<keyword evidence="17" id="KW-0472">Membrane</keyword>
<name>A0ABC8U630_9AQUA</name>
<dbReference type="FunFam" id="1.10.510.10:FF:000276">
    <property type="entry name" value="LRR receptor-like serine/threonine-protein kinase RCH1"/>
    <property type="match status" value="1"/>
</dbReference>
<keyword evidence="19" id="KW-0675">Receptor</keyword>
<proteinExistence type="inferred from homology"/>
<dbReference type="FunFam" id="3.80.10.10:FF:002654">
    <property type="entry name" value="LRR receptor-like serine/threonine-protein kinase RCH1"/>
    <property type="match status" value="1"/>
</dbReference>
<dbReference type="InterPro" id="IPR003591">
    <property type="entry name" value="Leu-rich_rpt_typical-subtyp"/>
</dbReference>
<keyword evidence="18" id="KW-1015">Disulfide bond</keyword>
<evidence type="ECO:0000256" key="9">
    <source>
        <dbReference type="ARBA" id="ARBA00022692"/>
    </source>
</evidence>
<evidence type="ECO:0000256" key="19">
    <source>
        <dbReference type="ARBA" id="ARBA00023170"/>
    </source>
</evidence>
<evidence type="ECO:0000256" key="11">
    <source>
        <dbReference type="ARBA" id="ARBA00022737"/>
    </source>
</evidence>
<evidence type="ECO:0000256" key="24">
    <source>
        <dbReference type="SAM" id="MobiDB-lite"/>
    </source>
</evidence>
<dbReference type="PROSITE" id="PS00108">
    <property type="entry name" value="PROTEIN_KINASE_ST"/>
    <property type="match status" value="1"/>
</dbReference>
<dbReference type="FunFam" id="3.30.200.20:FF:000517">
    <property type="entry name" value="probable LRR receptor-like serine/threonine-protein kinase At1g34110"/>
    <property type="match status" value="1"/>
</dbReference>
<evidence type="ECO:0000259" key="25">
    <source>
        <dbReference type="PROSITE" id="PS50011"/>
    </source>
</evidence>
<dbReference type="InterPro" id="IPR017441">
    <property type="entry name" value="Protein_kinase_ATP_BS"/>
</dbReference>
<keyword evidence="6" id="KW-0597">Phosphoprotein</keyword>
<feature type="compositionally biased region" description="Polar residues" evidence="24">
    <location>
        <begin position="1112"/>
        <end position="1138"/>
    </location>
</feature>
<keyword evidence="8" id="KW-0808">Transferase</keyword>
<reference evidence="26 27" key="1">
    <citation type="submission" date="2024-02" db="EMBL/GenBank/DDBJ databases">
        <authorList>
            <person name="Vignale AGUSTIN F."/>
            <person name="Sosa J E."/>
            <person name="Modenutti C."/>
        </authorList>
    </citation>
    <scope>NUCLEOTIDE SEQUENCE [LARGE SCALE GENOMIC DNA]</scope>
</reference>
<gene>
    <name evidence="26" type="ORF">ILEXP_LOCUS47057</name>
</gene>
<evidence type="ECO:0000256" key="21">
    <source>
        <dbReference type="ARBA" id="ARBA00047899"/>
    </source>
</evidence>
<dbReference type="PANTHER" id="PTHR48053:SF165">
    <property type="entry name" value="RECEPTOR-LIKE PROTEIN KINASE 2 ISOFORM X2"/>
    <property type="match status" value="1"/>
</dbReference>
<protein>
    <recommendedName>
        <fullName evidence="3">non-specific serine/threonine protein kinase</fullName>
        <ecNumber evidence="3">2.7.11.1</ecNumber>
    </recommendedName>
</protein>
<dbReference type="InterPro" id="IPR001245">
    <property type="entry name" value="Ser-Thr/Tyr_kinase_cat_dom"/>
</dbReference>
<evidence type="ECO:0000256" key="12">
    <source>
        <dbReference type="ARBA" id="ARBA00022741"/>
    </source>
</evidence>
<dbReference type="InterPro" id="IPR000719">
    <property type="entry name" value="Prot_kinase_dom"/>
</dbReference>
<dbReference type="GO" id="GO:0005524">
    <property type="term" value="F:ATP binding"/>
    <property type="evidence" value="ECO:0007669"/>
    <property type="project" value="UniProtKB-UniRule"/>
</dbReference>
<dbReference type="GO" id="GO:0042277">
    <property type="term" value="F:peptide binding"/>
    <property type="evidence" value="ECO:0007669"/>
    <property type="project" value="UniProtKB-ARBA"/>
</dbReference>
<evidence type="ECO:0000256" key="3">
    <source>
        <dbReference type="ARBA" id="ARBA00012513"/>
    </source>
</evidence>
<dbReference type="InterPro" id="IPR051716">
    <property type="entry name" value="Plant_RL_S/T_kinase"/>
</dbReference>
<evidence type="ECO:0000256" key="14">
    <source>
        <dbReference type="ARBA" id="ARBA00022840"/>
    </source>
</evidence>
<dbReference type="PROSITE" id="PS51450">
    <property type="entry name" value="LRR"/>
    <property type="match status" value="2"/>
</dbReference>
<evidence type="ECO:0000256" key="5">
    <source>
        <dbReference type="ARBA" id="ARBA00022527"/>
    </source>
</evidence>
<evidence type="ECO:0000256" key="13">
    <source>
        <dbReference type="ARBA" id="ARBA00022777"/>
    </source>
</evidence>
<dbReference type="FunFam" id="3.80.10.10:FF:000775">
    <property type="entry name" value="Predicted protein"/>
    <property type="match status" value="1"/>
</dbReference>
<keyword evidence="27" id="KW-1185">Reference proteome</keyword>
<dbReference type="PANTHER" id="PTHR48053">
    <property type="entry name" value="LEUCINE RICH REPEAT FAMILY PROTEIN, EXPRESSED"/>
    <property type="match status" value="1"/>
</dbReference>
<keyword evidence="10" id="KW-0732">Signal</keyword>
<dbReference type="EC" id="2.7.11.1" evidence="3"/>
<keyword evidence="20" id="KW-0325">Glycoprotein</keyword>
<evidence type="ECO:0000256" key="23">
    <source>
        <dbReference type="PROSITE-ProRule" id="PRU10141"/>
    </source>
</evidence>
<evidence type="ECO:0000256" key="10">
    <source>
        <dbReference type="ARBA" id="ARBA00022729"/>
    </source>
</evidence>
<dbReference type="Pfam" id="PF23598">
    <property type="entry name" value="LRR_14"/>
    <property type="match status" value="1"/>
</dbReference>
<dbReference type="Proteomes" id="UP001642360">
    <property type="component" value="Unassembled WGS sequence"/>
</dbReference>
<sequence>MSMPSSGQSSNPNHNHSQNDLPSSFFTTLPPPLFFSFTLLSTLFTLSTTTTTATATATPNQEAIALFSWLHTSPSPPPSLSSNWNSLDPNPCNWSYITCSPQGFVSEINIQSLSLQLPIPSNLSSFTHLQKLTISDANLTGTIPADIGDCHSLNIIDLSSNTLVGPIPAAIGDLQNLEDLILNSNQLTGKIPAELSHCQNLRNILLFDNRLGGSIPPELGQLLSLEVLRAGGNKDMAGKIPDELGNCGNLTVLGLADTRISGSLPVSLGRLSKLQTLSIYTAMLSGEIPPEIGNCSELVNLYLYENGISGSIPLELGKLQKLEKLLLWQNNFGGVIPEEIGNCSSLKMLDFSLNSLSGSIPWSFGRLIELEELMISDNNVSGSIPSVLSNARNLLQLQLDTNQISGLIPPEIGGLSKLLVFFAWENQLEGSIPSSLASCSSLQSLDLSHNSLTGSIPPGLFQLKNLTKLLLISNGISGSIPPEIGNCRSLVRLRLGNNRIGGEIPKEIGGLKSLNFLDLSGNRLSGPVPDEIGSCTELQMVDLSNNTLDGPLPNSLFSLSGLQVLDFSSNQFVGPIPAGFGRLILLNNLILSRNSFSGSIPPSLGVCSSLQLLDLSSNQLLGNIPMELGKIEALEIALNLSCNGLTGPIPTQLSALSKLSILDLSHNKLEGDLSPLAGLGNLVSLNISYNNFSGYLPDSKLFRQLSASDLDGNQGLCSFGRDSCFLSNAPGKGGKSENDARRLKLAIALLTTMTIAMVIMGTIAVIRARRSIRGDDDSEMGESWPWQFTPFQKLNFSVDHVLRCLVDCNVIGKGCSGVVYRADMNNGEVIAVKKLWPTTITEASGCKDDKCGVRDSFAAEVKTLGSIRHKNIVRFLGCCWNRNTRLLMYDYMPNGSLGSLLHERQGDPLEWELRYQILLGAAQGLAYLHHDCVPPIVHRDIKANNILIGLEFEPYIADFGLAKLVDDGDFARSSNTVAGSYGYFAPEYGYMMKITEKSDVYSYGIVMLEVLTGKQPIDPTIPDGLHVVDWVKKKTGSTDVLDPSLLSLPESEIEEIMQALGVAILCVNSSPDERPTMKDVSAMLKEIKHEREEYAKVDVLLKGSPAASACKNNNATGVPATSSSTPTMRSLYPNSNNTSFSASSLLYSSSSDTKVGFK</sequence>
<keyword evidence="11" id="KW-0677">Repeat</keyword>
<dbReference type="Pfam" id="PF07714">
    <property type="entry name" value="PK_Tyr_Ser-Thr"/>
    <property type="match status" value="1"/>
</dbReference>
<dbReference type="PROSITE" id="PS50011">
    <property type="entry name" value="PROTEIN_KINASE_DOM"/>
    <property type="match status" value="1"/>
</dbReference>
<dbReference type="PROSITE" id="PS00107">
    <property type="entry name" value="PROTEIN_KINASE_ATP"/>
    <property type="match status" value="1"/>
</dbReference>
<dbReference type="Gene3D" id="3.80.10.10">
    <property type="entry name" value="Ribonuclease Inhibitor"/>
    <property type="match status" value="5"/>
</dbReference>
<evidence type="ECO:0000256" key="7">
    <source>
        <dbReference type="ARBA" id="ARBA00022614"/>
    </source>
</evidence>
<dbReference type="Gene3D" id="3.30.200.20">
    <property type="entry name" value="Phosphorylase Kinase, domain 1"/>
    <property type="match status" value="1"/>
</dbReference>
<dbReference type="InterPro" id="IPR013210">
    <property type="entry name" value="LRR_N_plant-typ"/>
</dbReference>
<dbReference type="Pfam" id="PF08263">
    <property type="entry name" value="LRRNT_2"/>
    <property type="match status" value="1"/>
</dbReference>
<keyword evidence="7" id="KW-0433">Leucine-rich repeat</keyword>
<dbReference type="InterPro" id="IPR001611">
    <property type="entry name" value="Leu-rich_rpt"/>
</dbReference>
<keyword evidence="16" id="KW-1133">Transmembrane helix</keyword>